<dbReference type="AlphaFoldDB" id="A0AAP2RHX4"/>
<feature type="binding site" evidence="2">
    <location>
        <position position="297"/>
    </location>
    <ligand>
        <name>Zn(2+)</name>
        <dbReference type="ChEBI" id="CHEBI:29105"/>
        <note>catalytic</note>
    </ligand>
</feature>
<dbReference type="Pfam" id="PF02074">
    <property type="entry name" value="Peptidase_M32"/>
    <property type="match status" value="1"/>
</dbReference>
<keyword evidence="5" id="KW-1185">Reference proteome</keyword>
<comment type="caution">
    <text evidence="4">The sequence shown here is derived from an EMBL/GenBank/DDBJ whole genome shotgun (WGS) entry which is preliminary data.</text>
</comment>
<organism evidence="4 5">
    <name type="scientific">Lientehia hominis</name>
    <dbReference type="NCBI Taxonomy" id="2897778"/>
    <lineage>
        <taxon>Bacteria</taxon>
        <taxon>Bacillati</taxon>
        <taxon>Bacillota</taxon>
        <taxon>Clostridia</taxon>
        <taxon>Lachnospirales</taxon>
        <taxon>Lachnospiraceae</taxon>
        <taxon>Lientehia</taxon>
    </lineage>
</organism>
<dbReference type="SUPFAM" id="SSF55486">
    <property type="entry name" value="Metalloproteases ('zincins'), catalytic domain"/>
    <property type="match status" value="1"/>
</dbReference>
<dbReference type="EC" id="3.4.17.19" evidence="1"/>
<dbReference type="EMBL" id="JAJNOR010000001">
    <property type="protein sequence ID" value="MCD2491145.1"/>
    <property type="molecule type" value="Genomic_DNA"/>
</dbReference>
<keyword evidence="1" id="KW-0645">Protease</keyword>
<dbReference type="PANTHER" id="PTHR34217">
    <property type="entry name" value="METAL-DEPENDENT CARBOXYPEPTIDASE"/>
    <property type="match status" value="1"/>
</dbReference>
<comment type="function">
    <text evidence="1">Broad specificity carboxypetidase that releases amino acids sequentially from the C-terminus, including neutral, aromatic, polar and basic residues.</text>
</comment>
<feature type="binding site" evidence="2">
    <location>
        <position position="272"/>
    </location>
    <ligand>
        <name>Zn(2+)</name>
        <dbReference type="ChEBI" id="CHEBI:29105"/>
        <note>catalytic</note>
    </ligand>
</feature>
<evidence type="ECO:0000256" key="1">
    <source>
        <dbReference type="PIRNR" id="PIRNR006615"/>
    </source>
</evidence>
<dbReference type="PRINTS" id="PR00998">
    <property type="entry name" value="CRBOXYPTASET"/>
</dbReference>
<dbReference type="GO" id="GO:0004181">
    <property type="term" value="F:metallocarboxypeptidase activity"/>
    <property type="evidence" value="ECO:0007669"/>
    <property type="project" value="UniProtKB-UniRule"/>
</dbReference>
<dbReference type="Gene3D" id="1.10.1370.30">
    <property type="match status" value="1"/>
</dbReference>
<dbReference type="GO" id="GO:0006508">
    <property type="term" value="P:proteolysis"/>
    <property type="evidence" value="ECO:0007669"/>
    <property type="project" value="UniProtKB-UniRule"/>
</dbReference>
<dbReference type="InterPro" id="IPR001333">
    <property type="entry name" value="Peptidase_M32_Taq"/>
</dbReference>
<dbReference type="CDD" id="cd06460">
    <property type="entry name" value="M32_Taq"/>
    <property type="match status" value="1"/>
</dbReference>
<comment type="similarity">
    <text evidence="1">Belongs to the peptidase M32 family.</text>
</comment>
<reference evidence="4 5" key="1">
    <citation type="submission" date="2021-11" db="EMBL/GenBank/DDBJ databases">
        <title>Lacrimispora sp. nov. NSJ-141 isolated from human feces.</title>
        <authorList>
            <person name="Abdugheni R."/>
        </authorList>
    </citation>
    <scope>NUCLEOTIDE SEQUENCE [LARGE SCALE GENOMIC DNA]</scope>
    <source>
        <strain evidence="4 5">NSJ-141</strain>
    </source>
</reference>
<protein>
    <recommendedName>
        <fullName evidence="1">Metal-dependent carboxypeptidase</fullName>
        <ecNumber evidence="1">3.4.17.19</ecNumber>
    </recommendedName>
</protein>
<feature type="binding site" evidence="2">
    <location>
        <position position="268"/>
    </location>
    <ligand>
        <name>Zn(2+)</name>
        <dbReference type="ChEBI" id="CHEBI:29105"/>
        <note>catalytic</note>
    </ligand>
</feature>
<keyword evidence="2" id="KW-0862">Zinc</keyword>
<gene>
    <name evidence="4" type="ORF">LQE92_00710</name>
</gene>
<evidence type="ECO:0000313" key="5">
    <source>
        <dbReference type="Proteomes" id="UP001299265"/>
    </source>
</evidence>
<dbReference type="PIRSF" id="PIRSF006615">
    <property type="entry name" value="Zn_crbxpep_Taq"/>
    <property type="match status" value="1"/>
</dbReference>
<dbReference type="PANTHER" id="PTHR34217:SF1">
    <property type="entry name" value="CARBOXYPEPTIDASE 1"/>
    <property type="match status" value="1"/>
</dbReference>
<accession>A0AAP2RHX4</accession>
<feature type="active site" description="Proton donor/acceptor" evidence="3">
    <location>
        <position position="269"/>
    </location>
</feature>
<comment type="cofactor">
    <cofactor evidence="2">
        <name>Zn(2+)</name>
        <dbReference type="ChEBI" id="CHEBI:29105"/>
    </cofactor>
    <text evidence="2">Binds 1 zinc ion per subunit.</text>
</comment>
<proteinExistence type="inferred from homology"/>
<dbReference type="RefSeq" id="WP_231061099.1">
    <property type="nucleotide sequence ID" value="NZ_JAJNOR010000001.1"/>
</dbReference>
<name>A0AAP2RHX4_9FIRM</name>
<comment type="catalytic activity">
    <reaction evidence="1">
        <text>Release of a C-terminal amino acid with broad specificity, except for -Pro.</text>
        <dbReference type="EC" id="3.4.17.19"/>
    </reaction>
</comment>
<keyword evidence="1" id="KW-0378">Hydrolase</keyword>
<evidence type="ECO:0000256" key="3">
    <source>
        <dbReference type="PIRSR" id="PIRSR006615-2"/>
    </source>
</evidence>
<evidence type="ECO:0000256" key="2">
    <source>
        <dbReference type="PIRSR" id="PIRSR006615-1"/>
    </source>
</evidence>
<dbReference type="GO" id="GO:0046872">
    <property type="term" value="F:metal ion binding"/>
    <property type="evidence" value="ECO:0007669"/>
    <property type="project" value="UniProtKB-KW"/>
</dbReference>
<dbReference type="PROSITE" id="PS52034">
    <property type="entry name" value="PEPTIDASE_M32"/>
    <property type="match status" value="1"/>
</dbReference>
<sequence>MEVKAAEENKGDEFSDFLERWNALQTALTLFDWDNETLAPPEAADRTAKVVGTLSAAYQELLVKEETGKLLEKEKKKEGLSEIQRAVLRRLEQEREKLSVIPPDEYRRFSELTAVSVSKWSQAKKNGDFKIFAPILSEIVDTRKRFASYRKKEDEKLYDILLSDYEEGFTMEILDDFFEQVKAEVVPLVKAVAKKEPVESGFLFQTYDIKKQKSWNRWLAAYLGFDFSRGVFAESEHPFTTSLHKDDVRITTHYYEDNLESAIFSTIHETGHAIYEQGNSDEVTQTPVMGGTCGVHESQSRFYENILGRSKAFWEPIYGRLQDQFPEQLKNVSLNQFLRAINRAEPGLIRTEADELTYCLHIIVRYELEKKLIDGSLSVEQLPEEWERLYEEYLGVKPGSSAEGVLQDIHWAMGEFGYFPSYALGNAMASQIYHQMSKELDVESLLKSGGLAQITKYLNQHIHKFGAARKMDEVLRDITGEPFNPHYYIAYLKHKYSALYGLEL</sequence>
<evidence type="ECO:0000313" key="4">
    <source>
        <dbReference type="EMBL" id="MCD2491145.1"/>
    </source>
</evidence>
<keyword evidence="1 4" id="KW-0121">Carboxypeptidase</keyword>
<dbReference type="Proteomes" id="UP001299265">
    <property type="component" value="Unassembled WGS sequence"/>
</dbReference>
<keyword evidence="1 2" id="KW-0479">Metal-binding</keyword>
<keyword evidence="1" id="KW-0482">Metalloprotease</keyword>